<evidence type="ECO:0000256" key="17">
    <source>
        <dbReference type="SAM" id="MobiDB-lite"/>
    </source>
</evidence>
<dbReference type="SUPFAM" id="SSF81653">
    <property type="entry name" value="Calcium ATPase, transduction domain A"/>
    <property type="match status" value="1"/>
</dbReference>
<feature type="transmembrane region" description="Helical" evidence="18">
    <location>
        <begin position="753"/>
        <end position="771"/>
    </location>
</feature>
<dbReference type="NCBIfam" id="TIGR01494">
    <property type="entry name" value="ATPase_P-type"/>
    <property type="match status" value="1"/>
</dbReference>
<comment type="cofactor">
    <cofactor evidence="16">
        <name>Mg(2+)</name>
        <dbReference type="ChEBI" id="CHEBI:18420"/>
    </cofactor>
</comment>
<feature type="transmembrane region" description="Helical" evidence="18">
    <location>
        <begin position="322"/>
        <end position="349"/>
    </location>
</feature>
<feature type="binding site" evidence="15">
    <location>
        <position position="880"/>
    </location>
    <ligand>
        <name>ATP</name>
        <dbReference type="ChEBI" id="CHEBI:30616"/>
    </ligand>
</feature>
<keyword evidence="7 15" id="KW-0547">Nucleotide-binding</keyword>
<dbReference type="SUPFAM" id="SSF81665">
    <property type="entry name" value="Calcium ATPase, transmembrane domain M"/>
    <property type="match status" value="1"/>
</dbReference>
<evidence type="ECO:0000313" key="21">
    <source>
        <dbReference type="EMBL" id="RHY29550.1"/>
    </source>
</evidence>
<evidence type="ECO:0000256" key="8">
    <source>
        <dbReference type="ARBA" id="ARBA00022840"/>
    </source>
</evidence>
<dbReference type="SUPFAM" id="SSF56784">
    <property type="entry name" value="HAD-like"/>
    <property type="match status" value="1"/>
</dbReference>
<sequence length="1815" mass="202240">MLGCCRCIQRALTCVAIGASFIHACLLWAWSCFIYPYTCLHNWRQDRSLQLKNHHEWYFFAWRCTFPLLTLMAVVGVSALGRLGGVVGYTLSAGPVWFYCMLIVLATPFFVMYRFPNAHPRMIAIFWKVLFLCSAFTSAIELFVWTGGKSHNHHHSHMGPSKLSWLMGNLLLGIVGFIGVPFFFSLQPRVRLDTSEVHDDAAALQSLPASPSGTCKEKHGLSTSWCLGHSSPSLMDSPQANVDEPAVGFDPHVGMAGKMVLPCGIALGIVLLLTVCAYFPMKHSARANAVDVYWGVAYFLSPLLIVWLVVHTRDTTQGGDFNLVVLFTTVLTHVPVFVGHLSLALFSLVDHHPTPVAKLAISCLYLGLMQLYFYLMTKVLQGFAPPYTHPSLLYVGQLYFYVFWYLLVGSDSPIDLVYFAMLALSNLHVVFANTGIYTDTVETGGSMAKEGSSSSPVKPVVVALDRHVSSLELPASTLRIVYLNKPDKNKVFPGNQVITAKYNIWTFVPAFCYERFTQVSNFYFLLVGVGQVIPAITSTFGLPYSWLVLGVVLFVDAIFTGVEDYHRHVADAVMNAREARVFDSTVPTRFRTTAWKDIVVGDVLQIKKYEAVPADILLLAVRVHEADPSAPVGMCFIETKSLDGETNLKIRQALPCTFAQLQDPAAIGHLPGRVACEHPNHDVNNFMGRFESADAATMIPIDLKNVVLRGCVIRNTPFVYGLVLNTGSDTKIMQASHKTPTKLSKAIEIINRGNVILLVIMVLLCVVGAVWDHVAVGWTPSPTYLALNDASIRDGLNAFRGDAMGICIAFGYYWVLISSFVPITLYVSIAIVKSYQAYFMNRDLGATCMYYAPSDTPAAVRNADLNDELGQITHIFSDKTGTLTANEMNFRKMSINGRSYGRGCTDIGRATAVRTGRMESVTDLATTLSVPATPHPPHVEFFDPHGDFAKDRGSQDQSHTAAIDAFLTHLSVCHSVVLERDDSTNTTNFSASSPDELALVAGAAFFGYTFCERANGRAVVNVVEKGPVEFQMLELIEFTSTRKRMSVVVRSPDGRILVLTKGADSMECELELLGATAVEDRLQTGVPLAISSVMQAGIKVWVLTGDKEETAINIAFACQLITNDMDRLVLNMDLCKSNPETLKSLMLDKAHRTRTSLFKQRNSKSMDALPSQALVIDGPVLTMVYHYPLLKFLFLELAQQCAAVICCRVSPKQKAENNVKNCRTLSIGDGANDVSMIQEAHVGVGISGHEGMQAVNASDFAIAQFAFLQRLLLVHGHWNYRRMSKLVLYVVYKNILCWFALYVLSLSACGSGTVFMNYNWLNGYNVFWTFLPIMIVAIMEQETSAKVAQDHPGLYHIGPQGDLLSVKIMAEWVFEALYEGVVCALVPVYLLGPISSTGYAFTMYDCGGLCYTALIVVGWTKLALNAMSWNGGMHFAMWVTVPFWFFSAIILSNSFPSDSSDHVFPHLFTLPEFWMLLFLCVVLALVRDFVYKAWKREWRPEYYHILQESERYKLTTNTEWSPPLHPRNYKPFRVDFSHYLTSELHALPGKHVMHPLQQPKHRGFAFSIQPSENRHFNPMRGVVLAPLKRAVVRVLSPRAASKEEIAFWDARKKDGHVYEYQRYVRASLSLCGDGHARAHRGASRRYQVFVGWSAPFGLTDPCPFATRDMREGGFQNHGHHLSLDEWAVDTTLGEADTKHWEYATKFSDFRKVDVASTRWKKPTGMHRRLNKMVGRCVRRRRWVFKGQVDPNQHVDAATIDQEQNDVIGQVQNDLNNDKEVSKVEQDVAGSVQDVVEAEDADNVPQPAGADERHAP</sequence>
<evidence type="ECO:0000256" key="7">
    <source>
        <dbReference type="ARBA" id="ARBA00022741"/>
    </source>
</evidence>
<evidence type="ECO:0000256" key="14">
    <source>
        <dbReference type="PIRSR" id="PIRSR606539-1"/>
    </source>
</evidence>
<comment type="subcellular location">
    <subcellularLocation>
        <location evidence="1">Endomembrane system</location>
        <topology evidence="1">Multi-pass membrane protein</topology>
    </subcellularLocation>
</comment>
<feature type="transmembrane region" description="Helical" evidence="18">
    <location>
        <begin position="96"/>
        <end position="113"/>
    </location>
</feature>
<dbReference type="InterPro" id="IPR008250">
    <property type="entry name" value="ATPase_P-typ_transduc_dom_A_sf"/>
</dbReference>
<dbReference type="GO" id="GO:0012505">
    <property type="term" value="C:endomembrane system"/>
    <property type="evidence" value="ECO:0007669"/>
    <property type="project" value="UniProtKB-SubCell"/>
</dbReference>
<feature type="binding site" evidence="15">
    <location>
        <position position="996"/>
    </location>
    <ligand>
        <name>ATP</name>
        <dbReference type="ChEBI" id="CHEBI:30616"/>
    </ligand>
</feature>
<dbReference type="InterPro" id="IPR023299">
    <property type="entry name" value="ATPase_P-typ_cyto_dom_N"/>
</dbReference>
<feature type="binding site" evidence="15">
    <location>
        <position position="1232"/>
    </location>
    <ligand>
        <name>ATP</name>
        <dbReference type="ChEBI" id="CHEBI:30616"/>
    </ligand>
</feature>
<dbReference type="InterPro" id="IPR036412">
    <property type="entry name" value="HAD-like_sf"/>
</dbReference>
<comment type="caution">
    <text evidence="21">The sequence shown here is derived from an EMBL/GenBank/DDBJ whole genome shotgun (WGS) entry which is preliminary data.</text>
</comment>
<keyword evidence="12 18" id="KW-0472">Membrane</keyword>
<evidence type="ECO:0000259" key="19">
    <source>
        <dbReference type="Pfam" id="PF16209"/>
    </source>
</evidence>
<evidence type="ECO:0000313" key="22">
    <source>
        <dbReference type="Proteomes" id="UP000285060"/>
    </source>
</evidence>
<feature type="binding site" evidence="16">
    <location>
        <position position="1229"/>
    </location>
    <ligand>
        <name>Mg(2+)</name>
        <dbReference type="ChEBI" id="CHEBI:18420"/>
    </ligand>
</feature>
<dbReference type="GO" id="GO:0016887">
    <property type="term" value="F:ATP hydrolysis activity"/>
    <property type="evidence" value="ECO:0007669"/>
    <property type="project" value="InterPro"/>
</dbReference>
<feature type="binding site" evidence="15">
    <location>
        <position position="879"/>
    </location>
    <ligand>
        <name>ATP</name>
        <dbReference type="ChEBI" id="CHEBI:30616"/>
    </ligand>
</feature>
<feature type="domain" description="P-type ATPase N-terminal" evidence="19">
    <location>
        <begin position="481"/>
        <end position="539"/>
    </location>
</feature>
<feature type="transmembrane region" description="Helical" evidence="18">
    <location>
        <begin position="416"/>
        <end position="437"/>
    </location>
</feature>
<feature type="transmembrane region" description="Helical" evidence="18">
    <location>
        <begin position="12"/>
        <end position="37"/>
    </location>
</feature>
<accession>A0A3R6VLH7</accession>
<evidence type="ECO:0000256" key="1">
    <source>
        <dbReference type="ARBA" id="ARBA00004127"/>
    </source>
</evidence>
<evidence type="ECO:0000256" key="4">
    <source>
        <dbReference type="ARBA" id="ARBA00022448"/>
    </source>
</evidence>
<dbReference type="InterPro" id="IPR001757">
    <property type="entry name" value="P_typ_ATPase"/>
</dbReference>
<dbReference type="InterPro" id="IPR006539">
    <property type="entry name" value="P-type_ATPase_IV"/>
</dbReference>
<feature type="region of interest" description="Disordered" evidence="17">
    <location>
        <begin position="1794"/>
        <end position="1815"/>
    </location>
</feature>
<reference evidence="21 22" key="1">
    <citation type="submission" date="2018-08" db="EMBL/GenBank/DDBJ databases">
        <title>Aphanomyces genome sequencing and annotation.</title>
        <authorList>
            <person name="Minardi D."/>
            <person name="Oidtmann B."/>
            <person name="Van Der Giezen M."/>
            <person name="Studholme D.J."/>
        </authorList>
    </citation>
    <scope>NUCLEOTIDE SEQUENCE [LARGE SCALE GENOMIC DNA]</scope>
    <source>
        <strain evidence="21 22">NJM0002</strain>
    </source>
</reference>
<feature type="transmembrane region" description="Helical" evidence="18">
    <location>
        <begin position="1286"/>
        <end position="1308"/>
    </location>
</feature>
<evidence type="ECO:0000256" key="6">
    <source>
        <dbReference type="ARBA" id="ARBA00022723"/>
    </source>
</evidence>
<feature type="binding site" evidence="15">
    <location>
        <position position="1233"/>
    </location>
    <ligand>
        <name>ATP</name>
        <dbReference type="ChEBI" id="CHEBI:30616"/>
    </ligand>
</feature>
<evidence type="ECO:0000256" key="12">
    <source>
        <dbReference type="ARBA" id="ARBA00023136"/>
    </source>
</evidence>
<evidence type="ECO:0000256" key="18">
    <source>
        <dbReference type="SAM" id="Phobius"/>
    </source>
</evidence>
<evidence type="ECO:0000256" key="10">
    <source>
        <dbReference type="ARBA" id="ARBA00022967"/>
    </source>
</evidence>
<keyword evidence="9 16" id="KW-0460">Magnesium</keyword>
<dbReference type="EC" id="7.6.2.1" evidence="3"/>
<evidence type="ECO:0000256" key="15">
    <source>
        <dbReference type="PIRSR" id="PIRSR606539-2"/>
    </source>
</evidence>
<evidence type="ECO:0000256" key="13">
    <source>
        <dbReference type="ARBA" id="ARBA00034036"/>
    </source>
</evidence>
<feature type="transmembrane region" description="Helical" evidence="18">
    <location>
        <begin position="387"/>
        <end position="407"/>
    </location>
</feature>
<feature type="transmembrane region" description="Helical" evidence="18">
    <location>
        <begin position="1432"/>
        <end position="1453"/>
    </location>
</feature>
<organism evidence="21 22">
    <name type="scientific">Aphanomyces invadans</name>
    <dbReference type="NCBI Taxonomy" id="157072"/>
    <lineage>
        <taxon>Eukaryota</taxon>
        <taxon>Sar</taxon>
        <taxon>Stramenopiles</taxon>
        <taxon>Oomycota</taxon>
        <taxon>Saprolegniomycetes</taxon>
        <taxon>Saprolegniales</taxon>
        <taxon>Verrucalvaceae</taxon>
        <taxon>Aphanomyces</taxon>
    </lineage>
</organism>
<feature type="transmembrane region" description="Helical" evidence="18">
    <location>
        <begin position="1398"/>
        <end position="1420"/>
    </location>
</feature>
<dbReference type="NCBIfam" id="TIGR01652">
    <property type="entry name" value="ATPase-Plipid"/>
    <property type="match status" value="2"/>
</dbReference>
<feature type="binding site" evidence="15">
    <location>
        <position position="1208"/>
    </location>
    <ligand>
        <name>ATP</name>
        <dbReference type="ChEBI" id="CHEBI:30616"/>
    </ligand>
</feature>
<feature type="transmembrane region" description="Helical" evidence="18">
    <location>
        <begin position="292"/>
        <end position="310"/>
    </location>
</feature>
<keyword evidence="22" id="KW-1185">Reference proteome</keyword>
<dbReference type="Pfam" id="PF16209">
    <property type="entry name" value="PhoLip_ATPase_N"/>
    <property type="match status" value="1"/>
</dbReference>
<feature type="binding site" evidence="15">
    <location>
        <position position="1105"/>
    </location>
    <ligand>
        <name>ATP</name>
        <dbReference type="ChEBI" id="CHEBI:30616"/>
    </ligand>
</feature>
<evidence type="ECO:0000256" key="5">
    <source>
        <dbReference type="ARBA" id="ARBA00022692"/>
    </source>
</evidence>
<dbReference type="Gene3D" id="2.70.150.10">
    <property type="entry name" value="Calcium-transporting ATPase, cytoplasmic transduction domain A"/>
    <property type="match status" value="1"/>
</dbReference>
<evidence type="ECO:0000259" key="20">
    <source>
        <dbReference type="Pfam" id="PF16212"/>
    </source>
</evidence>
<dbReference type="PROSITE" id="PS00154">
    <property type="entry name" value="ATPASE_E1_E2"/>
    <property type="match status" value="1"/>
</dbReference>
<protein>
    <recommendedName>
        <fullName evidence="3">P-type phospholipid transporter</fullName>
        <ecNumber evidence="3">7.6.2.1</ecNumber>
    </recommendedName>
</protein>
<feature type="binding site" evidence="15">
    <location>
        <position position="1104"/>
    </location>
    <ligand>
        <name>ATP</name>
        <dbReference type="ChEBI" id="CHEBI:30616"/>
    </ligand>
</feature>
<dbReference type="Proteomes" id="UP000285060">
    <property type="component" value="Unassembled WGS sequence"/>
</dbReference>
<name>A0A3R6VLH7_9STRA</name>
<dbReference type="GO" id="GO:0045332">
    <property type="term" value="P:phospholipid translocation"/>
    <property type="evidence" value="ECO:0007669"/>
    <property type="project" value="TreeGrafter"/>
</dbReference>
<dbReference type="PANTHER" id="PTHR24092:SF180">
    <property type="entry name" value="PHOSPHOLIPID-TRANSPORTING ATPASE DNF1-RELATED"/>
    <property type="match status" value="1"/>
</dbReference>
<dbReference type="VEuPathDB" id="FungiDB:H310_05366"/>
<keyword evidence="4" id="KW-0813">Transport</keyword>
<dbReference type="InterPro" id="IPR023214">
    <property type="entry name" value="HAD_sf"/>
</dbReference>
<evidence type="ECO:0000256" key="3">
    <source>
        <dbReference type="ARBA" id="ARBA00012189"/>
    </source>
</evidence>
<feature type="binding site" evidence="15">
    <location>
        <position position="1061"/>
    </location>
    <ligand>
        <name>ATP</name>
        <dbReference type="ChEBI" id="CHEBI:30616"/>
    </ligand>
</feature>
<dbReference type="InterPro" id="IPR032630">
    <property type="entry name" value="P_typ_ATPase_c"/>
</dbReference>
<feature type="transmembrane region" description="Helical" evidence="18">
    <location>
        <begin position="125"/>
        <end position="144"/>
    </location>
</feature>
<dbReference type="EMBL" id="QUSY01000424">
    <property type="protein sequence ID" value="RHY29550.1"/>
    <property type="molecule type" value="Genomic_DNA"/>
</dbReference>
<feature type="domain" description="P-type ATPase C-terminal" evidence="20">
    <location>
        <begin position="1255"/>
        <end position="1500"/>
    </location>
</feature>
<feature type="binding site" evidence="15">
    <location>
        <position position="1214"/>
    </location>
    <ligand>
        <name>ATP</name>
        <dbReference type="ChEBI" id="CHEBI:30616"/>
    </ligand>
</feature>
<feature type="binding site" evidence="15">
    <location>
        <position position="1106"/>
    </location>
    <ligand>
        <name>ATP</name>
        <dbReference type="ChEBI" id="CHEBI:30616"/>
    </ligand>
</feature>
<dbReference type="Gene3D" id="3.40.50.1000">
    <property type="entry name" value="HAD superfamily/HAD-like"/>
    <property type="match status" value="1"/>
</dbReference>
<dbReference type="Gene3D" id="3.40.1110.10">
    <property type="entry name" value="Calcium-transporting ATPase, cytoplasmic domain N"/>
    <property type="match status" value="1"/>
</dbReference>
<dbReference type="SUPFAM" id="SSF81660">
    <property type="entry name" value="Metal cation-transporting ATPase, ATP-binding domain N"/>
    <property type="match status" value="1"/>
</dbReference>
<dbReference type="PANTHER" id="PTHR24092">
    <property type="entry name" value="PROBABLE PHOSPHOLIPID-TRANSPORTING ATPASE"/>
    <property type="match status" value="1"/>
</dbReference>
<evidence type="ECO:0000256" key="9">
    <source>
        <dbReference type="ARBA" id="ARBA00022842"/>
    </source>
</evidence>
<dbReference type="FunFam" id="3.40.50.1000:FF:000014">
    <property type="entry name" value="Phospholipid-transporting ATPase"/>
    <property type="match status" value="1"/>
</dbReference>
<keyword evidence="6 16" id="KW-0479">Metal-binding</keyword>
<feature type="active site" description="4-aspartylphosphate intermediate" evidence="14">
    <location>
        <position position="878"/>
    </location>
</feature>
<dbReference type="GO" id="GO:0005524">
    <property type="term" value="F:ATP binding"/>
    <property type="evidence" value="ECO:0007669"/>
    <property type="project" value="UniProtKB-KW"/>
</dbReference>
<feature type="binding site" evidence="16">
    <location>
        <position position="1233"/>
    </location>
    <ligand>
        <name>Mg(2+)</name>
        <dbReference type="ChEBI" id="CHEBI:18420"/>
    </ligand>
</feature>
<dbReference type="InterPro" id="IPR023298">
    <property type="entry name" value="ATPase_P-typ_TM_dom_sf"/>
</dbReference>
<keyword evidence="5 18" id="KW-0812">Transmembrane</keyword>
<proteinExistence type="inferred from homology"/>
<comment type="catalytic activity">
    <reaction evidence="13">
        <text>ATP + H2O + phospholipidSide 1 = ADP + phosphate + phospholipidSide 2.</text>
        <dbReference type="EC" id="7.6.2.1"/>
    </reaction>
</comment>
<evidence type="ECO:0000256" key="2">
    <source>
        <dbReference type="ARBA" id="ARBA00008109"/>
    </source>
</evidence>
<feature type="transmembrane region" description="Helical" evidence="18">
    <location>
        <begin position="356"/>
        <end position="375"/>
    </location>
</feature>
<feature type="transmembrane region" description="Helical" evidence="18">
    <location>
        <begin position="57"/>
        <end position="84"/>
    </location>
</feature>
<dbReference type="InterPro" id="IPR032631">
    <property type="entry name" value="P-type_ATPase_N"/>
</dbReference>
<feature type="transmembrane region" description="Helical" evidence="18">
    <location>
        <begin position="259"/>
        <end position="280"/>
    </location>
</feature>
<dbReference type="Pfam" id="PF13246">
    <property type="entry name" value="Cation_ATPase"/>
    <property type="match status" value="1"/>
</dbReference>
<keyword evidence="11 18" id="KW-1133">Transmembrane helix</keyword>
<keyword evidence="8 15" id="KW-0067">ATP-binding</keyword>
<feature type="binding site" evidence="16">
    <location>
        <position position="878"/>
    </location>
    <ligand>
        <name>Mg(2+)</name>
        <dbReference type="ChEBI" id="CHEBI:18420"/>
    </ligand>
</feature>
<dbReference type="Pfam" id="PF16212">
    <property type="entry name" value="PhoLip_ATPase_C"/>
    <property type="match status" value="1"/>
</dbReference>
<dbReference type="VEuPathDB" id="FungiDB:H310_05365"/>
<feature type="binding site" evidence="15">
    <location>
        <position position="1038"/>
    </location>
    <ligand>
        <name>ATP</name>
        <dbReference type="ChEBI" id="CHEBI:30616"/>
    </ligand>
</feature>
<feature type="transmembrane region" description="Helical" evidence="18">
    <location>
        <begin position="812"/>
        <end position="832"/>
    </location>
</feature>
<dbReference type="GO" id="GO:0000287">
    <property type="term" value="F:magnesium ion binding"/>
    <property type="evidence" value="ECO:0007669"/>
    <property type="project" value="InterPro"/>
</dbReference>
<evidence type="ECO:0000256" key="11">
    <source>
        <dbReference type="ARBA" id="ARBA00022989"/>
    </source>
</evidence>
<feature type="binding site" evidence="15">
    <location>
        <position position="878"/>
    </location>
    <ligand>
        <name>ATP</name>
        <dbReference type="ChEBI" id="CHEBI:30616"/>
    </ligand>
</feature>
<feature type="transmembrane region" description="Helical" evidence="18">
    <location>
        <begin position="544"/>
        <end position="562"/>
    </location>
</feature>
<feature type="transmembrane region" description="Helical" evidence="18">
    <location>
        <begin position="165"/>
        <end position="184"/>
    </location>
</feature>
<evidence type="ECO:0000256" key="16">
    <source>
        <dbReference type="PIRSR" id="PIRSR606539-3"/>
    </source>
</evidence>
<dbReference type="PRINTS" id="PR00119">
    <property type="entry name" value="CATATPASE"/>
</dbReference>
<feature type="transmembrane region" description="Helical" evidence="18">
    <location>
        <begin position="1372"/>
        <end position="1392"/>
    </location>
</feature>
<feature type="transmembrane region" description="Helical" evidence="18">
    <location>
        <begin position="1320"/>
        <end position="1339"/>
    </location>
</feature>
<dbReference type="InterPro" id="IPR018303">
    <property type="entry name" value="ATPase_P-typ_P_site"/>
</dbReference>
<dbReference type="GO" id="GO:0005886">
    <property type="term" value="C:plasma membrane"/>
    <property type="evidence" value="ECO:0007669"/>
    <property type="project" value="TreeGrafter"/>
</dbReference>
<gene>
    <name evidence="21" type="ORF">DYB32_005059</name>
</gene>
<dbReference type="GO" id="GO:0140326">
    <property type="term" value="F:ATPase-coupled intramembrane lipid transporter activity"/>
    <property type="evidence" value="ECO:0007669"/>
    <property type="project" value="UniProtKB-EC"/>
</dbReference>
<feature type="binding site" evidence="16">
    <location>
        <position position="880"/>
    </location>
    <ligand>
        <name>Mg(2+)</name>
        <dbReference type="ChEBI" id="CHEBI:18420"/>
    </ligand>
</feature>
<comment type="similarity">
    <text evidence="2">Belongs to the cation transport ATPase (P-type) (TC 3.A.3) family. Type IV subfamily.</text>
</comment>
<feature type="transmembrane region" description="Helical" evidence="18">
    <location>
        <begin position="1473"/>
        <end position="1490"/>
    </location>
</feature>
<keyword evidence="10" id="KW-1278">Translocase</keyword>